<evidence type="ECO:0000256" key="2">
    <source>
        <dbReference type="ARBA" id="ARBA00005417"/>
    </source>
</evidence>
<feature type="domain" description="ABC transporter" evidence="10">
    <location>
        <begin position="304"/>
        <end position="536"/>
    </location>
</feature>
<keyword evidence="8" id="KW-0472">Membrane</keyword>
<accession>A0A7C5XNC4</accession>
<dbReference type="GO" id="GO:0016887">
    <property type="term" value="F:ATP hydrolysis activity"/>
    <property type="evidence" value="ECO:0007669"/>
    <property type="project" value="InterPro"/>
</dbReference>
<keyword evidence="3" id="KW-0813">Transport</keyword>
<keyword evidence="7" id="KW-1278">Translocase</keyword>
<comment type="subcellular location">
    <subcellularLocation>
        <location evidence="1">Cell membrane</location>
        <topology evidence="1">Peripheral membrane protein</topology>
    </subcellularLocation>
</comment>
<dbReference type="InterPro" id="IPR003439">
    <property type="entry name" value="ABC_transporter-like_ATP-bd"/>
</dbReference>
<dbReference type="SMART" id="SM00382">
    <property type="entry name" value="AAA"/>
    <property type="match status" value="2"/>
</dbReference>
<dbReference type="GO" id="GO:0043190">
    <property type="term" value="C:ATP-binding cassette (ABC) transporter complex"/>
    <property type="evidence" value="ECO:0007669"/>
    <property type="project" value="TreeGrafter"/>
</dbReference>
<evidence type="ECO:0000259" key="10">
    <source>
        <dbReference type="PROSITE" id="PS50893"/>
    </source>
</evidence>
<evidence type="ECO:0000256" key="6">
    <source>
        <dbReference type="ARBA" id="ARBA00022840"/>
    </source>
</evidence>
<dbReference type="CDD" id="cd03225">
    <property type="entry name" value="ABC_cobalt_CbiO_domain1"/>
    <property type="match status" value="2"/>
</dbReference>
<keyword evidence="4" id="KW-1003">Cell membrane</keyword>
<feature type="domain" description="ABC transporter" evidence="10">
    <location>
        <begin position="6"/>
        <end position="246"/>
    </location>
</feature>
<dbReference type="InterPro" id="IPR015856">
    <property type="entry name" value="ABC_transpr_CbiO/EcfA_su"/>
</dbReference>
<keyword evidence="6 11" id="KW-0067">ATP-binding</keyword>
<evidence type="ECO:0000256" key="5">
    <source>
        <dbReference type="ARBA" id="ARBA00022741"/>
    </source>
</evidence>
<dbReference type="FunFam" id="3.40.50.300:FF:000224">
    <property type="entry name" value="Energy-coupling factor transporter ATP-binding protein EcfA"/>
    <property type="match status" value="1"/>
</dbReference>
<dbReference type="GO" id="GO:0005524">
    <property type="term" value="F:ATP binding"/>
    <property type="evidence" value="ECO:0007669"/>
    <property type="project" value="UniProtKB-KW"/>
</dbReference>
<dbReference type="PANTHER" id="PTHR43553:SF24">
    <property type="entry name" value="ENERGY-COUPLING FACTOR TRANSPORTER ATP-BINDING PROTEIN ECFA1"/>
    <property type="match status" value="1"/>
</dbReference>
<proteinExistence type="inferred from homology"/>
<evidence type="ECO:0000256" key="3">
    <source>
        <dbReference type="ARBA" id="ARBA00022448"/>
    </source>
</evidence>
<dbReference type="SUPFAM" id="SSF52540">
    <property type="entry name" value="P-loop containing nucleoside triphosphate hydrolases"/>
    <property type="match status" value="2"/>
</dbReference>
<dbReference type="Gene3D" id="3.40.50.300">
    <property type="entry name" value="P-loop containing nucleotide triphosphate hydrolases"/>
    <property type="match status" value="2"/>
</dbReference>
<gene>
    <name evidence="11" type="ORF">ENM84_06865</name>
</gene>
<dbReference type="Pfam" id="PF00005">
    <property type="entry name" value="ABC_tran"/>
    <property type="match status" value="2"/>
</dbReference>
<name>A0A7C5XNC4_9CREN</name>
<evidence type="ECO:0000256" key="1">
    <source>
        <dbReference type="ARBA" id="ARBA00004202"/>
    </source>
</evidence>
<dbReference type="EMBL" id="DRZI01000293">
    <property type="protein sequence ID" value="HHP82368.1"/>
    <property type="molecule type" value="Genomic_DNA"/>
</dbReference>
<comment type="similarity">
    <text evidence="2">Belongs to the ABC transporter superfamily.</text>
</comment>
<reference evidence="11" key="1">
    <citation type="journal article" date="2020" name="mSystems">
        <title>Genome- and Community-Level Interaction Insights into Carbon Utilization and Element Cycling Functions of Hydrothermarchaeota in Hydrothermal Sediment.</title>
        <authorList>
            <person name="Zhou Z."/>
            <person name="Liu Y."/>
            <person name="Xu W."/>
            <person name="Pan J."/>
            <person name="Luo Z.H."/>
            <person name="Li M."/>
        </authorList>
    </citation>
    <scope>NUCLEOTIDE SEQUENCE [LARGE SCALE GENOMIC DNA]</scope>
    <source>
        <strain evidence="11">SpSt-1121</strain>
    </source>
</reference>
<comment type="caution">
    <text evidence="11">The sequence shown here is derived from an EMBL/GenBank/DDBJ whole genome shotgun (WGS) entry which is preliminary data.</text>
</comment>
<dbReference type="NCBIfam" id="NF010167">
    <property type="entry name" value="PRK13648.1"/>
    <property type="match status" value="2"/>
</dbReference>
<evidence type="ECO:0000256" key="9">
    <source>
        <dbReference type="ARBA" id="ARBA00025157"/>
    </source>
</evidence>
<evidence type="ECO:0000256" key="8">
    <source>
        <dbReference type="ARBA" id="ARBA00023136"/>
    </source>
</evidence>
<dbReference type="InterPro" id="IPR003593">
    <property type="entry name" value="AAA+_ATPase"/>
</dbReference>
<dbReference type="AlphaFoldDB" id="A0A7C5XNC4"/>
<evidence type="ECO:0000256" key="7">
    <source>
        <dbReference type="ARBA" id="ARBA00022967"/>
    </source>
</evidence>
<dbReference type="PANTHER" id="PTHR43553">
    <property type="entry name" value="HEAVY METAL TRANSPORTER"/>
    <property type="match status" value="1"/>
</dbReference>
<sequence>MVNKAIELKNITYFYPNTSVPALENINLSIDYGEFIAIAGPSGGGKSTLCRIIVGLIPHVYGGSLAGEVYVDGVNVVDKGVKGVAGRVGIVLQIPENQIVNLVVEEEIVFPLENFLFDIDTVSKRLEDVLKDLEISYLRYRTTNTLSGGEIQKVVLASVLAYKPKILILDEPLAHLDPYSVRDLLTLLYKIHKTENLTIVVIEHRLTELIKYISRLIVLDRHVILDDEPRKALLKMMDSGFGRGIEIPPISKFFSMIKTDFPPINIDESIEYFTKLLNKDSIRCKDSAIHGENKDMGDSEDPVITVENLWYVYPNGVTALRNVNIDIYKGEFIALVGANGSGKTTLIKHLNGILKPSRGRVLVFGKDTSRCSVAELARYIGIVFQNPLHQFFKETVLEEVIFTAKSMGVRNADERATSILKAFNLHHLADRSPYEISVGEQRRLAIASILVYDPHIIALDEATAGIDFSLKMELLKILIDLVRKGKTVILATHDIEFLTYAPINRVIVLNNGEVVAQGPSREILYNDIVLAKARITPPQIPTLINSIGIGECIKPLNEKELYLSIKSGIDE</sequence>
<protein>
    <submittedName>
        <fullName evidence="11">ABC transporter ATP-binding protein</fullName>
    </submittedName>
</protein>
<dbReference type="PROSITE" id="PS00211">
    <property type="entry name" value="ABC_TRANSPORTER_1"/>
    <property type="match status" value="2"/>
</dbReference>
<dbReference type="GO" id="GO:0042626">
    <property type="term" value="F:ATPase-coupled transmembrane transporter activity"/>
    <property type="evidence" value="ECO:0007669"/>
    <property type="project" value="TreeGrafter"/>
</dbReference>
<keyword evidence="5" id="KW-0547">Nucleotide-binding</keyword>
<dbReference type="InterPro" id="IPR017871">
    <property type="entry name" value="ABC_transporter-like_CS"/>
</dbReference>
<evidence type="ECO:0000256" key="4">
    <source>
        <dbReference type="ARBA" id="ARBA00022475"/>
    </source>
</evidence>
<dbReference type="InterPro" id="IPR050095">
    <property type="entry name" value="ECF_ABC_transporter_ATP-bd"/>
</dbReference>
<evidence type="ECO:0000313" key="11">
    <source>
        <dbReference type="EMBL" id="HHP82368.1"/>
    </source>
</evidence>
<comment type="function">
    <text evidence="9">Probably part of an ABC transporter complex. Responsible for energy coupling to the transport system.</text>
</comment>
<dbReference type="PROSITE" id="PS50893">
    <property type="entry name" value="ABC_TRANSPORTER_2"/>
    <property type="match status" value="2"/>
</dbReference>
<dbReference type="InterPro" id="IPR027417">
    <property type="entry name" value="P-loop_NTPase"/>
</dbReference>
<organism evidence="11">
    <name type="scientific">Ignisphaera aggregans</name>
    <dbReference type="NCBI Taxonomy" id="334771"/>
    <lineage>
        <taxon>Archaea</taxon>
        <taxon>Thermoproteota</taxon>
        <taxon>Thermoprotei</taxon>
        <taxon>Desulfurococcales</taxon>
        <taxon>Desulfurococcaceae</taxon>
        <taxon>Ignisphaera</taxon>
    </lineage>
</organism>